<name>A0AAW5IJ79_9BACT</name>
<evidence type="ECO:0008006" key="3">
    <source>
        <dbReference type="Google" id="ProtNLM"/>
    </source>
</evidence>
<evidence type="ECO:0000313" key="2">
    <source>
        <dbReference type="Proteomes" id="UP001205531"/>
    </source>
</evidence>
<organism evidence="1 2">
    <name type="scientific">Segatella copri</name>
    <dbReference type="NCBI Taxonomy" id="165179"/>
    <lineage>
        <taxon>Bacteria</taxon>
        <taxon>Pseudomonadati</taxon>
        <taxon>Bacteroidota</taxon>
        <taxon>Bacteroidia</taxon>
        <taxon>Bacteroidales</taxon>
        <taxon>Prevotellaceae</taxon>
        <taxon>Segatella</taxon>
    </lineage>
</organism>
<reference evidence="1" key="1">
    <citation type="submission" date="2022-07" db="EMBL/GenBank/DDBJ databases">
        <title>Prevotella copri.</title>
        <authorList>
            <person name="Yang C."/>
        </authorList>
    </citation>
    <scope>NUCLEOTIDE SEQUENCE</scope>
    <source>
        <strain evidence="1">HF2107</strain>
    </source>
</reference>
<dbReference type="RefSeq" id="WP_254952765.1">
    <property type="nucleotide sequence ID" value="NZ_JANDWY010000019.1"/>
</dbReference>
<dbReference type="SUPFAM" id="SSF55846">
    <property type="entry name" value="N-acetylmuramoyl-L-alanine amidase-like"/>
    <property type="match status" value="1"/>
</dbReference>
<dbReference type="AlphaFoldDB" id="A0AAW5IJ79"/>
<gene>
    <name evidence="1" type="ORF">NNC64_11080</name>
</gene>
<proteinExistence type="predicted"/>
<dbReference type="Gene3D" id="3.40.80.10">
    <property type="entry name" value="Peptidoglycan recognition protein-like"/>
    <property type="match status" value="1"/>
</dbReference>
<sequence>MWCIAAVAAAITGTLWSGCISDTRTPAQKEAMKLLILRLHREFPDIKTILGHRDLPGMQKACPCFDATKLQPLLAS</sequence>
<dbReference type="GO" id="GO:0009253">
    <property type="term" value="P:peptidoglycan catabolic process"/>
    <property type="evidence" value="ECO:0007669"/>
    <property type="project" value="InterPro"/>
</dbReference>
<dbReference type="GO" id="GO:0008745">
    <property type="term" value="F:N-acetylmuramoyl-L-alanine amidase activity"/>
    <property type="evidence" value="ECO:0007669"/>
    <property type="project" value="InterPro"/>
</dbReference>
<dbReference type="Proteomes" id="UP001205531">
    <property type="component" value="Unassembled WGS sequence"/>
</dbReference>
<evidence type="ECO:0000313" key="1">
    <source>
        <dbReference type="EMBL" id="MCP9565087.1"/>
    </source>
</evidence>
<dbReference type="InterPro" id="IPR036505">
    <property type="entry name" value="Amidase/PGRP_sf"/>
</dbReference>
<dbReference type="EMBL" id="JANDWZ010000025">
    <property type="protein sequence ID" value="MCP9565087.1"/>
    <property type="molecule type" value="Genomic_DNA"/>
</dbReference>
<protein>
    <recommendedName>
        <fullName evidence="3">N-acetylmuramoyl-L-alanine amidase</fullName>
    </recommendedName>
</protein>
<comment type="caution">
    <text evidence="1">The sequence shown here is derived from an EMBL/GenBank/DDBJ whole genome shotgun (WGS) entry which is preliminary data.</text>
</comment>
<accession>A0AAW5IJ79</accession>